<gene>
    <name evidence="4" type="ORF">B1207_13120</name>
</gene>
<dbReference type="EMBL" id="MVJN01000010">
    <property type="protein sequence ID" value="RAP35307.1"/>
    <property type="molecule type" value="Genomic_DNA"/>
</dbReference>
<dbReference type="GO" id="GO:0016787">
    <property type="term" value="F:hydrolase activity"/>
    <property type="evidence" value="ECO:0007669"/>
    <property type="project" value="UniProtKB-KW"/>
</dbReference>
<dbReference type="Pfam" id="PF00561">
    <property type="entry name" value="Abhydrolase_1"/>
    <property type="match status" value="1"/>
</dbReference>
<dbReference type="InterPro" id="IPR029058">
    <property type="entry name" value="AB_hydrolase_fold"/>
</dbReference>
<name>A0A364LH16_9GAMM</name>
<dbReference type="Gene3D" id="3.40.50.1820">
    <property type="entry name" value="alpha/beta hydrolase"/>
    <property type="match status" value="1"/>
</dbReference>
<evidence type="ECO:0000256" key="2">
    <source>
        <dbReference type="ARBA" id="ARBA00022801"/>
    </source>
</evidence>
<dbReference type="AlphaFoldDB" id="A0A364LH16"/>
<dbReference type="GO" id="GO:0016020">
    <property type="term" value="C:membrane"/>
    <property type="evidence" value="ECO:0007669"/>
    <property type="project" value="TreeGrafter"/>
</dbReference>
<dbReference type="PANTHER" id="PTHR43798:SF14">
    <property type="entry name" value="SERINE HYDROLASE-LIKE PROTEIN DDB_G0286239"/>
    <property type="match status" value="1"/>
</dbReference>
<comment type="similarity">
    <text evidence="1">Belongs to the AB hydrolase superfamily.</text>
</comment>
<proteinExistence type="inferred from homology"/>
<accession>A0A364LH16</accession>
<comment type="caution">
    <text evidence="4">The sequence shown here is derived from an EMBL/GenBank/DDBJ whole genome shotgun (WGS) entry which is preliminary data.</text>
</comment>
<dbReference type="PANTHER" id="PTHR43798">
    <property type="entry name" value="MONOACYLGLYCEROL LIPASE"/>
    <property type="match status" value="1"/>
</dbReference>
<keyword evidence="2 4" id="KW-0378">Hydrolase</keyword>
<reference evidence="4 5" key="1">
    <citation type="submission" date="2017-02" db="EMBL/GenBank/DDBJ databases">
        <title>Legionella quilivanii strain from human: case report and whole genome sequencing analysis.</title>
        <authorList>
            <person name="Lalancette C."/>
            <person name="Leduc J.-M."/>
            <person name="Levesque S."/>
            <person name="Fournier E."/>
            <person name="Saoud J."/>
            <person name="Faucher S.P."/>
            <person name="Bernard K."/>
            <person name="Martineau C."/>
            <person name="Longtin J."/>
        </authorList>
    </citation>
    <scope>NUCLEOTIDE SEQUENCE [LARGE SCALE GENOMIC DNA]</scope>
    <source>
        <strain evidence="4 5">ID143958</strain>
    </source>
</reference>
<organism evidence="4 5">
    <name type="scientific">Legionella quinlivanii</name>
    <dbReference type="NCBI Taxonomy" id="45073"/>
    <lineage>
        <taxon>Bacteria</taxon>
        <taxon>Pseudomonadati</taxon>
        <taxon>Pseudomonadota</taxon>
        <taxon>Gammaproteobacteria</taxon>
        <taxon>Legionellales</taxon>
        <taxon>Legionellaceae</taxon>
        <taxon>Legionella</taxon>
    </lineage>
</organism>
<sequence length="282" mass="31566">MDNFYLDIPGFQIAVRTWGDKSLPPLLCLHGWLDNANSFEPLAPFLSEKFYVIAVDLPGHGLSSHLPDGYHYHFSDGIFTVYQIIKQLGYEKIHLLGHSMGACLASLVAGVLTENVLSSVLIEGLGPLSSPEETCSEQLSNYINRSLLASAKAAKPYPSLELAAQARARNGHLPIEYARILCQRGVDEQAKGYYWRHDRKLIHPTPLRMTEGQVLSCLKEIISPSYLIWADNGFGFPKREMEKRIQAVKGIQVQMLSGGHHIHMENPEMVAKSMQSFYKSLE</sequence>
<evidence type="ECO:0000313" key="4">
    <source>
        <dbReference type="EMBL" id="RAP35307.1"/>
    </source>
</evidence>
<protein>
    <submittedName>
        <fullName evidence="4">Alpha/beta hydrolase</fullName>
    </submittedName>
</protein>
<evidence type="ECO:0000259" key="3">
    <source>
        <dbReference type="Pfam" id="PF00561"/>
    </source>
</evidence>
<dbReference type="RefSeq" id="WP_112220388.1">
    <property type="nucleotide sequence ID" value="NZ_MVJN01000010.1"/>
</dbReference>
<evidence type="ECO:0000256" key="1">
    <source>
        <dbReference type="ARBA" id="ARBA00008645"/>
    </source>
</evidence>
<evidence type="ECO:0000313" key="5">
    <source>
        <dbReference type="Proteomes" id="UP000249458"/>
    </source>
</evidence>
<dbReference type="SUPFAM" id="SSF53474">
    <property type="entry name" value="alpha/beta-Hydrolases"/>
    <property type="match status" value="1"/>
</dbReference>
<feature type="domain" description="AB hydrolase-1" evidence="3">
    <location>
        <begin position="24"/>
        <end position="267"/>
    </location>
</feature>
<dbReference type="InterPro" id="IPR050266">
    <property type="entry name" value="AB_hydrolase_sf"/>
</dbReference>
<dbReference type="InterPro" id="IPR000073">
    <property type="entry name" value="AB_hydrolase_1"/>
</dbReference>
<dbReference type="Proteomes" id="UP000249458">
    <property type="component" value="Unassembled WGS sequence"/>
</dbReference>